<evidence type="ECO:0000256" key="2">
    <source>
        <dbReference type="ARBA" id="ARBA00023239"/>
    </source>
</evidence>
<reference evidence="3 4" key="1">
    <citation type="submission" date="2023-08" db="EMBL/GenBank/DDBJ databases">
        <title>Oxalobacteraceae gen .nov., isolated from river sludge outside the plant.</title>
        <authorList>
            <person name="Zhao S.Y."/>
        </authorList>
    </citation>
    <scope>NUCLEOTIDE SEQUENCE [LARGE SCALE GENOMIC DNA]</scope>
    <source>
        <strain evidence="3 4">R-40</strain>
    </source>
</reference>
<dbReference type="RefSeq" id="WP_338435852.1">
    <property type="nucleotide sequence ID" value="NZ_JAUYVH010000002.1"/>
</dbReference>
<comment type="caution">
    <text evidence="3">The sequence shown here is derived from an EMBL/GenBank/DDBJ whole genome shotgun (WGS) entry which is preliminary data.</text>
</comment>
<proteinExistence type="inferred from homology"/>
<dbReference type="SUPFAM" id="SSF52096">
    <property type="entry name" value="ClpP/crotonase"/>
    <property type="match status" value="1"/>
</dbReference>
<dbReference type="EMBL" id="JAUYVH010000002">
    <property type="protein sequence ID" value="MDQ9169930.1"/>
    <property type="molecule type" value="Genomic_DNA"/>
</dbReference>
<evidence type="ECO:0000313" key="4">
    <source>
        <dbReference type="Proteomes" id="UP001225596"/>
    </source>
</evidence>
<evidence type="ECO:0000313" key="3">
    <source>
        <dbReference type="EMBL" id="MDQ9169930.1"/>
    </source>
</evidence>
<gene>
    <name evidence="3" type="ORF">Q8A64_05835</name>
</gene>
<keyword evidence="4" id="KW-1185">Reference proteome</keyword>
<organism evidence="3 4">
    <name type="scientific">Keguizhuia sedimenti</name>
    <dbReference type="NCBI Taxonomy" id="3064264"/>
    <lineage>
        <taxon>Bacteria</taxon>
        <taxon>Pseudomonadati</taxon>
        <taxon>Pseudomonadota</taxon>
        <taxon>Betaproteobacteria</taxon>
        <taxon>Burkholderiales</taxon>
        <taxon>Oxalobacteraceae</taxon>
        <taxon>Keguizhuia</taxon>
    </lineage>
</organism>
<dbReference type="InterPro" id="IPR014748">
    <property type="entry name" value="Enoyl-CoA_hydra_C"/>
</dbReference>
<dbReference type="PANTHER" id="PTHR11941:SF54">
    <property type="entry name" value="ENOYL-COA HYDRATASE, MITOCHONDRIAL"/>
    <property type="match status" value="1"/>
</dbReference>
<dbReference type="Proteomes" id="UP001225596">
    <property type="component" value="Unassembled WGS sequence"/>
</dbReference>
<dbReference type="Gene3D" id="3.90.226.10">
    <property type="entry name" value="2-enoyl-CoA Hydratase, Chain A, domain 1"/>
    <property type="match status" value="1"/>
</dbReference>
<dbReference type="Gene3D" id="1.10.12.10">
    <property type="entry name" value="Lyase 2-enoyl-coa Hydratase, Chain A, domain 2"/>
    <property type="match status" value="1"/>
</dbReference>
<dbReference type="InterPro" id="IPR001753">
    <property type="entry name" value="Enoyl-CoA_hydra/iso"/>
</dbReference>
<protein>
    <submittedName>
        <fullName evidence="3">Enoyl-CoA hydratase-related protein</fullName>
    </submittedName>
</protein>
<dbReference type="PANTHER" id="PTHR11941">
    <property type="entry name" value="ENOYL-COA HYDRATASE-RELATED"/>
    <property type="match status" value="1"/>
</dbReference>
<evidence type="ECO:0000256" key="1">
    <source>
        <dbReference type="ARBA" id="ARBA00005254"/>
    </source>
</evidence>
<keyword evidence="2" id="KW-0456">Lyase</keyword>
<accession>A0ABU1BLQ3</accession>
<comment type="similarity">
    <text evidence="1">Belongs to the enoyl-CoA hydratase/isomerase family.</text>
</comment>
<name>A0ABU1BLQ3_9BURK</name>
<dbReference type="Pfam" id="PF00378">
    <property type="entry name" value="ECH_1"/>
    <property type="match status" value="1"/>
</dbReference>
<sequence>MPSIAVEKDGFIATVTISNPGKLNAIASGMWIALQQSFSRLSQDDELRCVILRGEDSDFAAGADIEEFPQVRATKEQAINYHANLIAPALHAVAQCTHPTVAAIDGICVGGGLELACACDIRIASPASRFGIPINLRGFPLAPGEMEGLLNLVGKATVLEILLEGRIFDASEAREKGLIHRIASDVYTHAQETAQRIAAGAPLAARMNKKLVRRLAPGISALTDQEIQDAFSYMSSADYREGVQSFIQKRKPSFTGK</sequence>
<dbReference type="InterPro" id="IPR029045">
    <property type="entry name" value="ClpP/crotonase-like_dom_sf"/>
</dbReference>
<dbReference type="CDD" id="cd06558">
    <property type="entry name" value="crotonase-like"/>
    <property type="match status" value="1"/>
</dbReference>